<sequence length="216" mass="23458">MAGKSKKRKAEAVAVTSEAAPNVPAQAIAETSEPERKKKKKEKKNKKAKKEKSPRDRSPSPVPRASSSSDKKKKKVKKNKSSKKDKSEKTTKASAAAKPKSSNFSPVPVADPTDDPFTTKRSWVDWSKADFGQNAARKDKFLRLLGAKKPNATNDSTLVPSTTSGNGAPQSDTATSMLSRGHVRQVEHNLEQQFSKGIQQRKQAMRGRKSGLGFGG</sequence>
<protein>
    <recommendedName>
        <fullName evidence="2">Small acidic protein</fullName>
    </recommendedName>
</protein>
<comment type="caution">
    <text evidence="5">The sequence shown here is derived from an EMBL/GenBank/DDBJ whole genome shotgun (WGS) entry which is preliminary data.</text>
</comment>
<dbReference type="Pfam" id="PF15477">
    <property type="entry name" value="SMAP"/>
    <property type="match status" value="1"/>
</dbReference>
<comment type="similarity">
    <text evidence="1">Belongs to the SMAP family.</text>
</comment>
<dbReference type="AlphaFoldDB" id="A0A9W8EEG6"/>
<feature type="domain" description="Small acidic protein-like" evidence="4">
    <location>
        <begin position="126"/>
        <end position="213"/>
    </location>
</feature>
<dbReference type="InterPro" id="IPR026714">
    <property type="entry name" value="SMAP"/>
</dbReference>
<feature type="compositionally biased region" description="Basic residues" evidence="3">
    <location>
        <begin position="37"/>
        <end position="50"/>
    </location>
</feature>
<keyword evidence="6" id="KW-1185">Reference proteome</keyword>
<accession>A0A9W8EEG6</accession>
<dbReference type="PANTHER" id="PTHR22175">
    <property type="entry name" value="SMALL ACIDIC PROTEIN-RELATED"/>
    <property type="match status" value="1"/>
</dbReference>
<gene>
    <name evidence="5" type="ORF">H4R34_002010</name>
</gene>
<reference evidence="5" key="1">
    <citation type="submission" date="2022-07" db="EMBL/GenBank/DDBJ databases">
        <title>Phylogenomic reconstructions and comparative analyses of Kickxellomycotina fungi.</title>
        <authorList>
            <person name="Reynolds N.K."/>
            <person name="Stajich J.E."/>
            <person name="Barry K."/>
            <person name="Grigoriev I.V."/>
            <person name="Crous P."/>
            <person name="Smith M.E."/>
        </authorList>
    </citation>
    <scope>NUCLEOTIDE SEQUENCE</scope>
    <source>
        <strain evidence="5">RSA 567</strain>
    </source>
</reference>
<feature type="compositionally biased region" description="Basic and acidic residues" evidence="3">
    <location>
        <begin position="82"/>
        <end position="91"/>
    </location>
</feature>
<dbReference type="PANTHER" id="PTHR22175:SF0">
    <property type="entry name" value="SMALL ACIDIC PROTEIN"/>
    <property type="match status" value="1"/>
</dbReference>
<dbReference type="InterPro" id="IPR028124">
    <property type="entry name" value="SMAP_dom"/>
</dbReference>
<evidence type="ECO:0000256" key="2">
    <source>
        <dbReference type="ARBA" id="ARBA00016161"/>
    </source>
</evidence>
<feature type="compositionally biased region" description="Basic residues" evidence="3">
    <location>
        <begin position="71"/>
        <end position="81"/>
    </location>
</feature>
<organism evidence="5 6">
    <name type="scientific">Dimargaris verticillata</name>
    <dbReference type="NCBI Taxonomy" id="2761393"/>
    <lineage>
        <taxon>Eukaryota</taxon>
        <taxon>Fungi</taxon>
        <taxon>Fungi incertae sedis</taxon>
        <taxon>Zoopagomycota</taxon>
        <taxon>Kickxellomycotina</taxon>
        <taxon>Dimargaritomycetes</taxon>
        <taxon>Dimargaritales</taxon>
        <taxon>Dimargaritaceae</taxon>
        <taxon>Dimargaris</taxon>
    </lineage>
</organism>
<feature type="compositionally biased region" description="Polar residues" evidence="3">
    <location>
        <begin position="151"/>
        <end position="178"/>
    </location>
</feature>
<dbReference type="EMBL" id="JANBQB010000119">
    <property type="protein sequence ID" value="KAJ1981586.1"/>
    <property type="molecule type" value="Genomic_DNA"/>
</dbReference>
<feature type="region of interest" description="Disordered" evidence="3">
    <location>
        <begin position="194"/>
        <end position="216"/>
    </location>
</feature>
<evidence type="ECO:0000259" key="4">
    <source>
        <dbReference type="Pfam" id="PF15477"/>
    </source>
</evidence>
<feature type="region of interest" description="Disordered" evidence="3">
    <location>
        <begin position="149"/>
        <end position="179"/>
    </location>
</feature>
<feature type="region of interest" description="Disordered" evidence="3">
    <location>
        <begin position="1"/>
        <end position="124"/>
    </location>
</feature>
<feature type="compositionally biased region" description="Low complexity" evidence="3">
    <location>
        <begin position="92"/>
        <end position="102"/>
    </location>
</feature>
<evidence type="ECO:0000313" key="5">
    <source>
        <dbReference type="EMBL" id="KAJ1981586.1"/>
    </source>
</evidence>
<evidence type="ECO:0000313" key="6">
    <source>
        <dbReference type="Proteomes" id="UP001151582"/>
    </source>
</evidence>
<evidence type="ECO:0000256" key="3">
    <source>
        <dbReference type="SAM" id="MobiDB-lite"/>
    </source>
</evidence>
<dbReference type="OrthoDB" id="10066125at2759"/>
<name>A0A9W8EEG6_9FUNG</name>
<proteinExistence type="inferred from homology"/>
<evidence type="ECO:0000256" key="1">
    <source>
        <dbReference type="ARBA" id="ARBA00006502"/>
    </source>
</evidence>
<dbReference type="Proteomes" id="UP001151582">
    <property type="component" value="Unassembled WGS sequence"/>
</dbReference>